<accession>A0ABS7QD73</accession>
<gene>
    <name evidence="2" type="ORF">K7862_26300</name>
</gene>
<dbReference type="InterPro" id="IPR035172">
    <property type="entry name" value="DUF5302"/>
</dbReference>
<evidence type="ECO:0000256" key="1">
    <source>
        <dbReference type="SAM" id="MobiDB-lite"/>
    </source>
</evidence>
<dbReference type="EMBL" id="JAINZZ010000042">
    <property type="protein sequence ID" value="MBY8881120.1"/>
    <property type="molecule type" value="Genomic_DNA"/>
</dbReference>
<feature type="compositionally biased region" description="Gly residues" evidence="1">
    <location>
        <begin position="46"/>
        <end position="55"/>
    </location>
</feature>
<evidence type="ECO:0000313" key="3">
    <source>
        <dbReference type="Proteomes" id="UP000778578"/>
    </source>
</evidence>
<proteinExistence type="predicted"/>
<comment type="caution">
    <text evidence="2">The sequence shown here is derived from an EMBL/GenBank/DDBJ whole genome shotgun (WGS) entry which is preliminary data.</text>
</comment>
<evidence type="ECO:0000313" key="2">
    <source>
        <dbReference type="EMBL" id="MBY8881120.1"/>
    </source>
</evidence>
<reference evidence="2 3" key="1">
    <citation type="submission" date="2021-08" db="EMBL/GenBank/DDBJ databases">
        <title>WGS of actinomycetes from Thailand.</title>
        <authorList>
            <person name="Thawai C."/>
        </authorList>
    </citation>
    <scope>NUCLEOTIDE SEQUENCE [LARGE SCALE GENOMIC DNA]</scope>
    <source>
        <strain evidence="2 3">PLK6-54</strain>
    </source>
</reference>
<feature type="region of interest" description="Disordered" evidence="1">
    <location>
        <begin position="1"/>
        <end position="80"/>
    </location>
</feature>
<keyword evidence="3" id="KW-1185">Reference proteome</keyword>
<sequence length="80" mass="8034">MADDAPAQDTTVADGSDTAAPQGEAAGEDDVKRKFREALARKQGSRKGGGAGGSGPDPSKIHGTHGRAGGGREFRRKSGG</sequence>
<name>A0ABS7QD73_9ACTN</name>
<protein>
    <submittedName>
        <fullName evidence="2">DUF5302 domain-containing protein</fullName>
    </submittedName>
</protein>
<feature type="compositionally biased region" description="Basic and acidic residues" evidence="1">
    <location>
        <begin position="29"/>
        <end position="40"/>
    </location>
</feature>
<dbReference type="Proteomes" id="UP000778578">
    <property type="component" value="Unassembled WGS sequence"/>
</dbReference>
<organism evidence="2 3">
    <name type="scientific">Actinacidiphila acidipaludis</name>
    <dbReference type="NCBI Taxonomy" id="2873382"/>
    <lineage>
        <taxon>Bacteria</taxon>
        <taxon>Bacillati</taxon>
        <taxon>Actinomycetota</taxon>
        <taxon>Actinomycetes</taxon>
        <taxon>Kitasatosporales</taxon>
        <taxon>Streptomycetaceae</taxon>
        <taxon>Actinacidiphila</taxon>
    </lineage>
</organism>
<dbReference type="Pfam" id="PF17227">
    <property type="entry name" value="DUF5302"/>
    <property type="match status" value="1"/>
</dbReference>